<evidence type="ECO:0008006" key="4">
    <source>
        <dbReference type="Google" id="ProtNLM"/>
    </source>
</evidence>
<dbReference type="EMBL" id="AP022590">
    <property type="protein sequence ID" value="BBY36824.1"/>
    <property type="molecule type" value="Genomic_DNA"/>
</dbReference>
<feature type="region of interest" description="Disordered" evidence="1">
    <location>
        <begin position="84"/>
        <end position="110"/>
    </location>
</feature>
<name>A0ABM7JMV3_MYCNT</name>
<proteinExistence type="predicted"/>
<accession>A0ABM7JMV3</accession>
<evidence type="ECO:0000256" key="1">
    <source>
        <dbReference type="SAM" id="MobiDB-lite"/>
    </source>
</evidence>
<dbReference type="Proteomes" id="UP000465812">
    <property type="component" value="Chromosome"/>
</dbReference>
<reference evidence="2 3" key="1">
    <citation type="journal article" date="2019" name="Emerg. Microbes Infect.">
        <title>Comprehensive subspecies identification of 175 nontuberculous mycobacteria species based on 7547 genomic profiles.</title>
        <authorList>
            <person name="Matsumoto Y."/>
            <person name="Kinjo T."/>
            <person name="Motooka D."/>
            <person name="Nabeya D."/>
            <person name="Jung N."/>
            <person name="Uechi K."/>
            <person name="Horii T."/>
            <person name="Iida T."/>
            <person name="Fujita J."/>
            <person name="Nakamura S."/>
        </authorList>
    </citation>
    <scope>NUCLEOTIDE SEQUENCE [LARGE SCALE GENOMIC DNA]</scope>
    <source>
        <strain evidence="2 3">JCM 18113</strain>
    </source>
</reference>
<feature type="region of interest" description="Disordered" evidence="1">
    <location>
        <begin position="1"/>
        <end position="29"/>
    </location>
</feature>
<evidence type="ECO:0000313" key="2">
    <source>
        <dbReference type="EMBL" id="BBY36824.1"/>
    </source>
</evidence>
<organism evidence="2 3">
    <name type="scientific">Mycobacterium mantenii</name>
    <dbReference type="NCBI Taxonomy" id="560555"/>
    <lineage>
        <taxon>Bacteria</taxon>
        <taxon>Bacillati</taxon>
        <taxon>Actinomycetota</taxon>
        <taxon>Actinomycetes</taxon>
        <taxon>Mycobacteriales</taxon>
        <taxon>Mycobacteriaceae</taxon>
        <taxon>Mycobacterium</taxon>
        <taxon>Mycobacterium avium complex (MAC)</taxon>
    </lineage>
</organism>
<evidence type="ECO:0000313" key="3">
    <source>
        <dbReference type="Proteomes" id="UP000465812"/>
    </source>
</evidence>
<feature type="compositionally biased region" description="Basic and acidic residues" evidence="1">
    <location>
        <begin position="1"/>
        <end position="16"/>
    </location>
</feature>
<gene>
    <name evidence="2" type="ORF">MMAN_09580</name>
</gene>
<sequence>MTERRLRAVKAGEKAPAKRAPRKAAPKSVVAAAASGDRRQLLVALGNRIAQAIDDPKTAGPALAALIRQQMSIAARIQAIDLAADAGSSTSGPKSAIATTPDEPWDESQI</sequence>
<protein>
    <recommendedName>
        <fullName evidence="4">Terminase small subunit</fullName>
    </recommendedName>
</protein>
<keyword evidence="3" id="KW-1185">Reference proteome</keyword>